<reference evidence="1 2" key="1">
    <citation type="submission" date="2019-05" db="EMBL/GenBank/DDBJ databases">
        <authorList>
            <person name="Pankratov T."/>
            <person name="Grouzdev D."/>
        </authorList>
    </citation>
    <scope>NUCLEOTIDE SEQUENCE [LARGE SCALE GENOMIC DNA]</scope>
    <source>
        <strain evidence="1 2">KEBCLARHB70R</strain>
    </source>
</reference>
<dbReference type="Proteomes" id="UP000305654">
    <property type="component" value="Unassembled WGS sequence"/>
</dbReference>
<keyword evidence="2" id="KW-1185">Reference proteome</keyword>
<gene>
    <name evidence="1" type="ORF">FE263_11650</name>
</gene>
<accession>A0A5R9J4X6</accession>
<dbReference type="AlphaFoldDB" id="A0A5R9J4X6"/>
<name>A0A5R9J4X6_9PROT</name>
<dbReference type="RefSeq" id="WP_138326141.1">
    <property type="nucleotide sequence ID" value="NZ_VCDI01000003.1"/>
</dbReference>
<dbReference type="EMBL" id="VCDI01000003">
    <property type="protein sequence ID" value="TLU72680.1"/>
    <property type="molecule type" value="Genomic_DNA"/>
</dbReference>
<comment type="caution">
    <text evidence="1">The sequence shown here is derived from an EMBL/GenBank/DDBJ whole genome shotgun (WGS) entry which is preliminary data.</text>
</comment>
<protein>
    <submittedName>
        <fullName evidence="1">Uncharacterized protein</fullName>
    </submittedName>
</protein>
<proteinExistence type="predicted"/>
<organism evidence="1 2">
    <name type="scientific">Lichenicoccus roseus</name>
    <dbReference type="NCBI Taxonomy" id="2683649"/>
    <lineage>
        <taxon>Bacteria</taxon>
        <taxon>Pseudomonadati</taxon>
        <taxon>Pseudomonadota</taxon>
        <taxon>Alphaproteobacteria</taxon>
        <taxon>Acetobacterales</taxon>
        <taxon>Acetobacteraceae</taxon>
        <taxon>Lichenicoccus</taxon>
    </lineage>
</organism>
<sequence length="273" mass="27597">MSGGAGLALVETLLATLGQAPLILGPVVFLGHEVPARIRVGGKQTSSIHRLPGGGRIIDTMGADDGAIAWTGYFTGPFAAARARMVDAIRRNGSAVGLSFGDYAFTVVVVSFDYDIQDRGAVISYRLRAEIVPTGILIIENTAAGIAASIVVDLLAASALLPANAGAGAFNQAQDLLGSATAPTSTLALASVGSAISAGGQALQLALSSTGSRLLDDRDSFDGNGVSPTLLTGMTQDAGQLAAMTQSAGYVNRSQSNLNQLAGLPQGDPLVFA</sequence>
<evidence type="ECO:0000313" key="1">
    <source>
        <dbReference type="EMBL" id="TLU72680.1"/>
    </source>
</evidence>
<evidence type="ECO:0000313" key="2">
    <source>
        <dbReference type="Proteomes" id="UP000305654"/>
    </source>
</evidence>
<dbReference type="OrthoDB" id="8258232at2"/>